<evidence type="ECO:0000313" key="4">
    <source>
        <dbReference type="EMBL" id="SDP57910.1"/>
    </source>
</evidence>
<dbReference type="GO" id="GO:0016787">
    <property type="term" value="F:hydrolase activity"/>
    <property type="evidence" value="ECO:0007669"/>
    <property type="project" value="UniProtKB-KW"/>
</dbReference>
<evidence type="ECO:0000313" key="5">
    <source>
        <dbReference type="Proteomes" id="UP000199077"/>
    </source>
</evidence>
<evidence type="ECO:0000256" key="2">
    <source>
        <dbReference type="SAM" id="MobiDB-lite"/>
    </source>
</evidence>
<dbReference type="InterPro" id="IPR001110">
    <property type="entry name" value="UPF0012_CS"/>
</dbReference>
<dbReference type="AlphaFoldDB" id="A0A1H0TVY8"/>
<dbReference type="PANTHER" id="PTHR23088:SF27">
    <property type="entry name" value="DEAMINATED GLUTATHIONE AMIDASE"/>
    <property type="match status" value="1"/>
</dbReference>
<dbReference type="STRING" id="443156.SAMN04489867_2995"/>
<organism evidence="4 5">
    <name type="scientific">Pedococcus dokdonensis</name>
    <dbReference type="NCBI Taxonomy" id="443156"/>
    <lineage>
        <taxon>Bacteria</taxon>
        <taxon>Bacillati</taxon>
        <taxon>Actinomycetota</taxon>
        <taxon>Actinomycetes</taxon>
        <taxon>Micrococcales</taxon>
        <taxon>Intrasporangiaceae</taxon>
        <taxon>Pedococcus</taxon>
    </lineage>
</organism>
<dbReference type="EMBL" id="LT629711">
    <property type="protein sequence ID" value="SDP57910.1"/>
    <property type="molecule type" value="Genomic_DNA"/>
</dbReference>
<proteinExistence type="inferred from homology"/>
<reference evidence="5" key="1">
    <citation type="submission" date="2016-10" db="EMBL/GenBank/DDBJ databases">
        <authorList>
            <person name="Varghese N."/>
            <person name="Submissions S."/>
        </authorList>
    </citation>
    <scope>NUCLEOTIDE SEQUENCE [LARGE SCALE GENOMIC DNA]</scope>
    <source>
        <strain evidence="5">DSM 22329</strain>
    </source>
</reference>
<feature type="compositionally biased region" description="Gly residues" evidence="2">
    <location>
        <begin position="90"/>
        <end position="101"/>
    </location>
</feature>
<dbReference type="InterPro" id="IPR003010">
    <property type="entry name" value="C-N_Hydrolase"/>
</dbReference>
<dbReference type="RefSeq" id="WP_091787145.1">
    <property type="nucleotide sequence ID" value="NZ_LT629711.1"/>
</dbReference>
<dbReference type="PROSITE" id="PS01227">
    <property type="entry name" value="UPF0012"/>
    <property type="match status" value="1"/>
</dbReference>
<protein>
    <submittedName>
        <fullName evidence="4">Carbon-nitrogen hydrolase</fullName>
    </submittedName>
</protein>
<dbReference type="OrthoDB" id="9811121at2"/>
<keyword evidence="5" id="KW-1185">Reference proteome</keyword>
<name>A0A1H0TVY8_9MICO</name>
<dbReference type="Proteomes" id="UP000199077">
    <property type="component" value="Chromosome I"/>
</dbReference>
<dbReference type="PANTHER" id="PTHR23088">
    <property type="entry name" value="NITRILASE-RELATED"/>
    <property type="match status" value="1"/>
</dbReference>
<dbReference type="Pfam" id="PF00795">
    <property type="entry name" value="CN_hydrolase"/>
    <property type="match status" value="1"/>
</dbReference>
<dbReference type="InterPro" id="IPR036526">
    <property type="entry name" value="C-N_Hydrolase_sf"/>
</dbReference>
<sequence>MRVAVLQVAYGDDEPMSARVERVAALVREQAGHDLVVLPELWAPGGFSYREWADRAQPVDGSIGSAMSAAARDAGVLLHAGSIIERGVPGETGGDTAGEPGGADPRSSEGRHLWNTSLVFGPDGALVASYRKIHRFGFGSGEPKLLDAGEDIVVVDLPGNHLAGLSTCYDLRFPELYRRQLDAGATVFVVPAAWPAARVRHWTLLAHARAVENQCVVIACNTAGTHAGTEMGGHSQVISATGEALAMAGTAEEVLSVEVDMDAVTTWRTQFPVLGDRRL</sequence>
<keyword evidence="4" id="KW-0378">Hydrolase</keyword>
<evidence type="ECO:0000256" key="1">
    <source>
        <dbReference type="ARBA" id="ARBA00010613"/>
    </source>
</evidence>
<accession>A0A1H0TVY8</accession>
<dbReference type="Gene3D" id="3.60.110.10">
    <property type="entry name" value="Carbon-nitrogen hydrolase"/>
    <property type="match status" value="1"/>
</dbReference>
<gene>
    <name evidence="4" type="ORF">SAMN04489867_2995</name>
</gene>
<feature type="domain" description="CN hydrolase" evidence="3">
    <location>
        <begin position="1"/>
        <end position="261"/>
    </location>
</feature>
<evidence type="ECO:0000259" key="3">
    <source>
        <dbReference type="PROSITE" id="PS50263"/>
    </source>
</evidence>
<comment type="similarity">
    <text evidence="1">Belongs to the carbon-nitrogen hydrolase superfamily. NIT1/NIT2 family.</text>
</comment>
<feature type="region of interest" description="Disordered" evidence="2">
    <location>
        <begin position="86"/>
        <end position="109"/>
    </location>
</feature>
<dbReference type="PROSITE" id="PS50263">
    <property type="entry name" value="CN_HYDROLASE"/>
    <property type="match status" value="1"/>
</dbReference>
<dbReference type="SUPFAM" id="SSF56317">
    <property type="entry name" value="Carbon-nitrogen hydrolase"/>
    <property type="match status" value="1"/>
</dbReference>
<dbReference type="CDD" id="cd07583">
    <property type="entry name" value="nitrilase_5"/>
    <property type="match status" value="1"/>
</dbReference>